<organism evidence="3 4">
    <name type="scientific">Solanum commersonii</name>
    <name type="common">Commerson's wild potato</name>
    <name type="synonym">Commerson's nightshade</name>
    <dbReference type="NCBI Taxonomy" id="4109"/>
    <lineage>
        <taxon>Eukaryota</taxon>
        <taxon>Viridiplantae</taxon>
        <taxon>Streptophyta</taxon>
        <taxon>Embryophyta</taxon>
        <taxon>Tracheophyta</taxon>
        <taxon>Spermatophyta</taxon>
        <taxon>Magnoliopsida</taxon>
        <taxon>eudicotyledons</taxon>
        <taxon>Gunneridae</taxon>
        <taxon>Pentapetalae</taxon>
        <taxon>asterids</taxon>
        <taxon>lamiids</taxon>
        <taxon>Solanales</taxon>
        <taxon>Solanaceae</taxon>
        <taxon>Solanoideae</taxon>
        <taxon>Solaneae</taxon>
        <taxon>Solanum</taxon>
    </lineage>
</organism>
<reference evidence="3 4" key="1">
    <citation type="submission" date="2020-09" db="EMBL/GenBank/DDBJ databases">
        <title>De no assembly of potato wild relative species, Solanum commersonii.</title>
        <authorList>
            <person name="Cho K."/>
        </authorList>
    </citation>
    <scope>NUCLEOTIDE SEQUENCE [LARGE SCALE GENOMIC DNA]</scope>
    <source>
        <strain evidence="3">LZ3.2</strain>
        <tissue evidence="3">Leaf</tissue>
    </source>
</reference>
<accession>A0A9J5YIU2</accession>
<dbReference type="InterPro" id="IPR015410">
    <property type="entry name" value="DUF1985"/>
</dbReference>
<name>A0A9J5YIU2_SOLCO</name>
<comment type="caution">
    <text evidence="3">The sequence shown here is derived from an EMBL/GenBank/DDBJ whole genome shotgun (WGS) entry which is preliminary data.</text>
</comment>
<dbReference type="PANTHER" id="PTHR48449:SF1">
    <property type="entry name" value="DUF1985 DOMAIN-CONTAINING PROTEIN"/>
    <property type="match status" value="1"/>
</dbReference>
<protein>
    <recommendedName>
        <fullName evidence="2">DUF1985 domain-containing protein</fullName>
    </recommendedName>
</protein>
<evidence type="ECO:0000259" key="2">
    <source>
        <dbReference type="Pfam" id="PF09331"/>
    </source>
</evidence>
<evidence type="ECO:0000313" key="4">
    <source>
        <dbReference type="Proteomes" id="UP000824120"/>
    </source>
</evidence>
<dbReference type="EMBL" id="JACXVP010000006">
    <property type="protein sequence ID" value="KAG5599957.1"/>
    <property type="molecule type" value="Genomic_DNA"/>
</dbReference>
<dbReference type="AlphaFoldDB" id="A0A9J5YIU2"/>
<dbReference type="OrthoDB" id="1306037at2759"/>
<gene>
    <name evidence="3" type="ORF">H5410_031327</name>
</gene>
<dbReference type="Proteomes" id="UP000824120">
    <property type="component" value="Chromosome 6"/>
</dbReference>
<proteinExistence type="predicted"/>
<sequence length="226" mass="25682">MKYVIKTIPTHALRFEAAYNTEFVNEIKKFIGNDDIELFKNTIFGSYLNIPKCNFQGQITKCMLLLELQQDNTKLLHIRQANGSVLQFSIKDFSIITGLRCKGNVKDFTYPESTPSRLLQRYFLDATISLIKNHFVQCFLMGNWETTEDGIQMAILYFVHTFIFYQLGETSIPVDEFLMNACSNIIPTPNKVAALDLCDIQVAHPPGPSTSAVDPNEVEPKDIPVF</sequence>
<dbReference type="PANTHER" id="PTHR48449">
    <property type="entry name" value="DUF1985 DOMAIN-CONTAINING PROTEIN"/>
    <property type="match status" value="1"/>
</dbReference>
<feature type="domain" description="DUF1985" evidence="2">
    <location>
        <begin position="67"/>
        <end position="166"/>
    </location>
</feature>
<evidence type="ECO:0000313" key="3">
    <source>
        <dbReference type="EMBL" id="KAG5599957.1"/>
    </source>
</evidence>
<feature type="region of interest" description="Disordered" evidence="1">
    <location>
        <begin position="206"/>
        <end position="226"/>
    </location>
</feature>
<dbReference type="Pfam" id="PF09331">
    <property type="entry name" value="DUF1985"/>
    <property type="match status" value="1"/>
</dbReference>
<evidence type="ECO:0000256" key="1">
    <source>
        <dbReference type="SAM" id="MobiDB-lite"/>
    </source>
</evidence>
<keyword evidence="4" id="KW-1185">Reference proteome</keyword>